<dbReference type="InterPro" id="IPR013783">
    <property type="entry name" value="Ig-like_fold"/>
</dbReference>
<keyword evidence="1" id="KW-0391">Immunity</keyword>
<evidence type="ECO:0000256" key="4">
    <source>
        <dbReference type="SAM" id="SignalP"/>
    </source>
</evidence>
<dbReference type="SMART" id="SM00406">
    <property type="entry name" value="IGv"/>
    <property type="match status" value="1"/>
</dbReference>
<feature type="chain" id="PRO_5039945554" evidence="4">
    <location>
        <begin position="20"/>
        <end position="116"/>
    </location>
</feature>
<evidence type="ECO:0000256" key="1">
    <source>
        <dbReference type="ARBA" id="ARBA00022859"/>
    </source>
</evidence>
<keyword evidence="2" id="KW-1064">Adaptive immunity</keyword>
<dbReference type="InterPro" id="IPR050199">
    <property type="entry name" value="IgHV"/>
</dbReference>
<evidence type="ECO:0000313" key="6">
    <source>
        <dbReference type="EMBL" id="EDL89049.1"/>
    </source>
</evidence>
<keyword evidence="3" id="KW-1280">Immunoglobulin</keyword>
<dbReference type="GO" id="GO:0002250">
    <property type="term" value="P:adaptive immune response"/>
    <property type="evidence" value="ECO:0007669"/>
    <property type="project" value="UniProtKB-KW"/>
</dbReference>
<dbReference type="AlphaFoldDB" id="A6KDI4"/>
<feature type="non-terminal residue" evidence="6">
    <location>
        <position position="116"/>
    </location>
</feature>
<dbReference type="EMBL" id="CH474038">
    <property type="protein sequence ID" value="EDL89049.1"/>
    <property type="molecule type" value="Genomic_DNA"/>
</dbReference>
<keyword evidence="4" id="KW-0732">Signal</keyword>
<evidence type="ECO:0000256" key="2">
    <source>
        <dbReference type="ARBA" id="ARBA00023130"/>
    </source>
</evidence>
<dbReference type="PROSITE" id="PS50835">
    <property type="entry name" value="IG_LIKE"/>
    <property type="match status" value="1"/>
</dbReference>
<dbReference type="Pfam" id="PF07686">
    <property type="entry name" value="V-set"/>
    <property type="match status" value="1"/>
</dbReference>
<sequence length="116" mass="12854">MKCSWIILFLMALTTGVNSEVQLQQYGAELGKPGTSVKLSCKVSGYNIRSTYMHWVNQRPGKGLEWIGRIDPANGNTIYAEKFKSKATLTADTSSNTAYMQLSQLKSDDTAIYFCA</sequence>
<gene>
    <name evidence="6" type="ORF">rCG_21088</name>
</gene>
<dbReference type="Proteomes" id="UP000234681">
    <property type="component" value="Chromosome 6"/>
</dbReference>
<dbReference type="InterPro" id="IPR007110">
    <property type="entry name" value="Ig-like_dom"/>
</dbReference>
<dbReference type="GO" id="GO:0019814">
    <property type="term" value="C:immunoglobulin complex"/>
    <property type="evidence" value="ECO:0007669"/>
    <property type="project" value="UniProtKB-KW"/>
</dbReference>
<dbReference type="InterPro" id="IPR013106">
    <property type="entry name" value="Ig_V-set"/>
</dbReference>
<evidence type="ECO:0000256" key="3">
    <source>
        <dbReference type="ARBA" id="ARBA00043265"/>
    </source>
</evidence>
<dbReference type="FunFam" id="2.60.40.10:FF:001126">
    <property type="entry name" value="Anti-myosin immunoglobulin heavy chain variable region"/>
    <property type="match status" value="1"/>
</dbReference>
<feature type="domain" description="Ig-like" evidence="5">
    <location>
        <begin position="34"/>
        <end position="116"/>
    </location>
</feature>
<dbReference type="SUPFAM" id="SSF48726">
    <property type="entry name" value="Immunoglobulin"/>
    <property type="match status" value="1"/>
</dbReference>
<protein>
    <submittedName>
        <fullName evidence="6">RCG21088</fullName>
    </submittedName>
</protein>
<evidence type="ECO:0000259" key="5">
    <source>
        <dbReference type="PROSITE" id="PS50835"/>
    </source>
</evidence>
<dbReference type="InterPro" id="IPR036179">
    <property type="entry name" value="Ig-like_dom_sf"/>
</dbReference>
<organism evidence="6 7">
    <name type="scientific">Rattus norvegicus</name>
    <name type="common">Rat</name>
    <dbReference type="NCBI Taxonomy" id="10116"/>
    <lineage>
        <taxon>Eukaryota</taxon>
        <taxon>Metazoa</taxon>
        <taxon>Chordata</taxon>
        <taxon>Craniata</taxon>
        <taxon>Vertebrata</taxon>
        <taxon>Euteleostomi</taxon>
        <taxon>Mammalia</taxon>
        <taxon>Eutheria</taxon>
        <taxon>Euarchontoglires</taxon>
        <taxon>Glires</taxon>
        <taxon>Rodentia</taxon>
        <taxon>Myomorpha</taxon>
        <taxon>Muroidea</taxon>
        <taxon>Muridae</taxon>
        <taxon>Murinae</taxon>
        <taxon>Rattus</taxon>
    </lineage>
</organism>
<dbReference type="PANTHER" id="PTHR23266">
    <property type="entry name" value="IMMUNOGLOBULIN HEAVY CHAIN"/>
    <property type="match status" value="1"/>
</dbReference>
<accession>A6KDI4</accession>
<dbReference type="GO" id="GO:0005576">
    <property type="term" value="C:extracellular region"/>
    <property type="evidence" value="ECO:0007669"/>
    <property type="project" value="UniProtKB-ARBA"/>
</dbReference>
<dbReference type="Gene3D" id="2.60.40.10">
    <property type="entry name" value="Immunoglobulins"/>
    <property type="match status" value="1"/>
</dbReference>
<name>A6KDI4_RAT</name>
<evidence type="ECO:0000313" key="7">
    <source>
        <dbReference type="Proteomes" id="UP000234681"/>
    </source>
</evidence>
<reference evidence="7" key="1">
    <citation type="submission" date="2005-09" db="EMBL/GenBank/DDBJ databases">
        <authorList>
            <person name="Mural R.J."/>
            <person name="Li P.W."/>
            <person name="Adams M.D."/>
            <person name="Amanatides P.G."/>
            <person name="Baden-Tillson H."/>
            <person name="Barnstead M."/>
            <person name="Chin S.H."/>
            <person name="Dew I."/>
            <person name="Evans C.A."/>
            <person name="Ferriera S."/>
            <person name="Flanigan M."/>
            <person name="Fosler C."/>
            <person name="Glodek A."/>
            <person name="Gu Z."/>
            <person name="Holt R.A."/>
            <person name="Jennings D."/>
            <person name="Kraft C.L."/>
            <person name="Lu F."/>
            <person name="Nguyen T."/>
            <person name="Nusskern D.R."/>
            <person name="Pfannkoch C.M."/>
            <person name="Sitter C."/>
            <person name="Sutton G.G."/>
            <person name="Venter J.C."/>
            <person name="Wang Z."/>
            <person name="Woodage T."/>
            <person name="Zheng X.H."/>
            <person name="Zhong F."/>
        </authorList>
    </citation>
    <scope>NUCLEOTIDE SEQUENCE [LARGE SCALE GENOMIC DNA]</scope>
    <source>
        <strain>BN</strain>
        <strain evidence="7">Sprague-Dawley</strain>
    </source>
</reference>
<feature type="signal peptide" evidence="4">
    <location>
        <begin position="1"/>
        <end position="19"/>
    </location>
</feature>
<proteinExistence type="predicted"/>